<proteinExistence type="predicted"/>
<accession>A0A1G7AYZ1</accession>
<dbReference type="RefSeq" id="WP_131802618.1">
    <property type="nucleotide sequence ID" value="NZ_FNAT01000001.1"/>
</dbReference>
<feature type="transmembrane region" description="Helical" evidence="1">
    <location>
        <begin position="27"/>
        <end position="46"/>
    </location>
</feature>
<keyword evidence="1" id="KW-1133">Transmembrane helix</keyword>
<keyword evidence="1" id="KW-0812">Transmembrane</keyword>
<evidence type="ECO:0000256" key="1">
    <source>
        <dbReference type="SAM" id="Phobius"/>
    </source>
</evidence>
<keyword evidence="3" id="KW-1185">Reference proteome</keyword>
<dbReference type="Proteomes" id="UP000198922">
    <property type="component" value="Unassembled WGS sequence"/>
</dbReference>
<dbReference type="STRING" id="521013.SAMN04488567_1168"/>
<feature type="transmembrane region" description="Helical" evidence="1">
    <location>
        <begin position="58"/>
        <end position="77"/>
    </location>
</feature>
<gene>
    <name evidence="2" type="ORF">SAMN04488567_1168</name>
</gene>
<sequence>MPRVLDWAERLTDPSVRAAIGRRLEELAVVAFNMVRWSLVVGFTRLVAQETGWPGFRLLDWLLSALLFAYLLSVFMLRPEIPIFSRLDSRRKRLIQSALNSAVCMAAFMAAMMAIDALVDTAAQMELDTGLR</sequence>
<dbReference type="AlphaFoldDB" id="A0A1G7AYZ1"/>
<evidence type="ECO:0000313" key="2">
    <source>
        <dbReference type="EMBL" id="SDE20003.1"/>
    </source>
</evidence>
<feature type="transmembrane region" description="Helical" evidence="1">
    <location>
        <begin position="98"/>
        <end position="119"/>
    </location>
</feature>
<dbReference type="OrthoDB" id="7743161at2"/>
<dbReference type="EMBL" id="FNAT01000001">
    <property type="protein sequence ID" value="SDE20003.1"/>
    <property type="molecule type" value="Genomic_DNA"/>
</dbReference>
<protein>
    <submittedName>
        <fullName evidence="2">Uncharacterized protein</fullName>
    </submittedName>
</protein>
<reference evidence="3" key="1">
    <citation type="submission" date="2016-10" db="EMBL/GenBank/DDBJ databases">
        <authorList>
            <person name="Varghese N."/>
            <person name="Submissions S."/>
        </authorList>
    </citation>
    <scope>NUCLEOTIDE SEQUENCE [LARGE SCALE GENOMIC DNA]</scope>
    <source>
        <strain evidence="3">DSM 21424</strain>
    </source>
</reference>
<organism evidence="2 3">
    <name type="scientific">Limimaricola pyoseonensis</name>
    <dbReference type="NCBI Taxonomy" id="521013"/>
    <lineage>
        <taxon>Bacteria</taxon>
        <taxon>Pseudomonadati</taxon>
        <taxon>Pseudomonadota</taxon>
        <taxon>Alphaproteobacteria</taxon>
        <taxon>Rhodobacterales</taxon>
        <taxon>Paracoccaceae</taxon>
        <taxon>Limimaricola</taxon>
    </lineage>
</organism>
<keyword evidence="1" id="KW-0472">Membrane</keyword>
<name>A0A1G7AYZ1_9RHOB</name>
<evidence type="ECO:0000313" key="3">
    <source>
        <dbReference type="Proteomes" id="UP000198922"/>
    </source>
</evidence>